<reference evidence="2" key="2">
    <citation type="submission" date="2020-09" db="EMBL/GenBank/DDBJ databases">
        <authorList>
            <person name="Sun Q."/>
            <person name="Kim S."/>
        </authorList>
    </citation>
    <scope>NUCLEOTIDE SEQUENCE</scope>
    <source>
        <strain evidence="2">KCTC 12368</strain>
    </source>
</reference>
<proteinExistence type="predicted"/>
<dbReference type="AlphaFoldDB" id="A0A918PYV8"/>
<feature type="domain" description="DUF5077" evidence="1">
    <location>
        <begin position="34"/>
        <end position="150"/>
    </location>
</feature>
<dbReference type="PROSITE" id="PS51257">
    <property type="entry name" value="PROKAR_LIPOPROTEIN"/>
    <property type="match status" value="1"/>
</dbReference>
<keyword evidence="3" id="KW-1185">Reference proteome</keyword>
<comment type="caution">
    <text evidence="2">The sequence shown here is derived from an EMBL/GenBank/DDBJ whole genome shotgun (WGS) entry which is preliminary data.</text>
</comment>
<name>A0A918PYV8_9BACT</name>
<evidence type="ECO:0000313" key="2">
    <source>
        <dbReference type="EMBL" id="GGZ27980.1"/>
    </source>
</evidence>
<evidence type="ECO:0000313" key="3">
    <source>
        <dbReference type="Proteomes" id="UP000619457"/>
    </source>
</evidence>
<dbReference type="RefSeq" id="WP_018472976.1">
    <property type="nucleotide sequence ID" value="NZ_BMWX01000003.1"/>
</dbReference>
<dbReference type="EMBL" id="BMWX01000003">
    <property type="protein sequence ID" value="GGZ27980.1"/>
    <property type="molecule type" value="Genomic_DNA"/>
</dbReference>
<dbReference type="Pfam" id="PF11958">
    <property type="entry name" value="DUF3472"/>
    <property type="match status" value="1"/>
</dbReference>
<gene>
    <name evidence="2" type="ORF">GCM10007049_21110</name>
</gene>
<evidence type="ECO:0000259" key="1">
    <source>
        <dbReference type="Pfam" id="PF16871"/>
    </source>
</evidence>
<dbReference type="Pfam" id="PF16871">
    <property type="entry name" value="DUF5077"/>
    <property type="match status" value="1"/>
</dbReference>
<reference evidence="2" key="1">
    <citation type="journal article" date="2014" name="Int. J. Syst. Evol. Microbiol.">
        <title>Complete genome sequence of Corynebacterium casei LMG S-19264T (=DSM 44701T), isolated from a smear-ripened cheese.</title>
        <authorList>
            <consortium name="US DOE Joint Genome Institute (JGI-PGF)"/>
            <person name="Walter F."/>
            <person name="Albersmeier A."/>
            <person name="Kalinowski J."/>
            <person name="Ruckert C."/>
        </authorList>
    </citation>
    <scope>NUCLEOTIDE SEQUENCE</scope>
    <source>
        <strain evidence="2">KCTC 12368</strain>
    </source>
</reference>
<organism evidence="2 3">
    <name type="scientific">Echinicola pacifica</name>
    <dbReference type="NCBI Taxonomy" id="346377"/>
    <lineage>
        <taxon>Bacteria</taxon>
        <taxon>Pseudomonadati</taxon>
        <taxon>Bacteroidota</taxon>
        <taxon>Cytophagia</taxon>
        <taxon>Cytophagales</taxon>
        <taxon>Cyclobacteriaceae</taxon>
        <taxon>Echinicola</taxon>
    </lineage>
</organism>
<protein>
    <recommendedName>
        <fullName evidence="1">DUF5077 domain-containing protein</fullName>
    </recommendedName>
</protein>
<dbReference type="Proteomes" id="UP000619457">
    <property type="component" value="Unassembled WGS sequence"/>
</dbReference>
<sequence>MNKFLSALLLGGLISCQQTSTEVFKDDYASKVEIPMAGNAYLTEGKGAKITKKGLREWTADEAVISVYFKTENPQKAYLQLLMEDTEGPAELTVKVGDEQKTIPIPAEGSDTLNLGLFDLPGGYAKVDLQGTERSSSEFASINSLIVNSPSEEEITFVRDNESNRFYWGRRGPSVHLSYALPKDKDFKWFYNEITVPKGEDPNGSYYMANGFGEGYFGIQVNGDDERRILFSVWSPFHTDNPDEIPEDQKIKLLKKGEEVNTGEFGNEGSGGQSFRRYKWITGNTYQFLNAVEPDGKGNTIYTAYFYAPEIGEWQLIASFLRPQTDTWYKRPHSFLENFNDKNGYIGRKAHYGNQWAQDTDGNWHELTEARFTGDDIATRGYRTDYAGGEENGQFFLQNGGYFAPAVPLNSEYTREKTNKTPQIDFDALP</sequence>
<accession>A0A918PYV8</accession>
<dbReference type="InterPro" id="IPR031712">
    <property type="entry name" value="DUF5077"/>
</dbReference>
<dbReference type="InterPro" id="IPR021862">
    <property type="entry name" value="DUF3472"/>
</dbReference>